<dbReference type="Gene3D" id="3.40.50.150">
    <property type="entry name" value="Vaccinia Virus protein VP39"/>
    <property type="match status" value="1"/>
</dbReference>
<name>A0A5J9TDS6_9POAL</name>
<dbReference type="Proteomes" id="UP000324897">
    <property type="component" value="Chromosome 3"/>
</dbReference>
<reference evidence="2 3" key="1">
    <citation type="journal article" date="2019" name="Sci. Rep.">
        <title>A high-quality genome of Eragrostis curvula grass provides insights into Poaceae evolution and supports new strategies to enhance forage quality.</title>
        <authorList>
            <person name="Carballo J."/>
            <person name="Santos B.A.C.M."/>
            <person name="Zappacosta D."/>
            <person name="Garbus I."/>
            <person name="Selva J.P."/>
            <person name="Gallo C.A."/>
            <person name="Diaz A."/>
            <person name="Albertini E."/>
            <person name="Caccamo M."/>
            <person name="Echenique V."/>
        </authorList>
    </citation>
    <scope>NUCLEOTIDE SEQUENCE [LARGE SCALE GENOMIC DNA]</scope>
    <source>
        <strain evidence="3">cv. Victoria</strain>
        <tissue evidence="2">Leaf</tissue>
    </source>
</reference>
<dbReference type="GO" id="GO:0008168">
    <property type="term" value="F:methyltransferase activity"/>
    <property type="evidence" value="ECO:0007669"/>
    <property type="project" value="InterPro"/>
</dbReference>
<organism evidence="2 3">
    <name type="scientific">Eragrostis curvula</name>
    <name type="common">weeping love grass</name>
    <dbReference type="NCBI Taxonomy" id="38414"/>
    <lineage>
        <taxon>Eukaryota</taxon>
        <taxon>Viridiplantae</taxon>
        <taxon>Streptophyta</taxon>
        <taxon>Embryophyta</taxon>
        <taxon>Tracheophyta</taxon>
        <taxon>Spermatophyta</taxon>
        <taxon>Magnoliopsida</taxon>
        <taxon>Liliopsida</taxon>
        <taxon>Poales</taxon>
        <taxon>Poaceae</taxon>
        <taxon>PACMAD clade</taxon>
        <taxon>Chloridoideae</taxon>
        <taxon>Eragrostideae</taxon>
        <taxon>Eragrostidinae</taxon>
        <taxon>Eragrostis</taxon>
    </lineage>
</organism>
<comment type="similarity">
    <text evidence="1">Belongs to the methyltransferase superfamily. Type-7 methyltransferase family. SABATH subfamily.</text>
</comment>
<dbReference type="PANTHER" id="PTHR31009">
    <property type="entry name" value="S-ADENOSYL-L-METHIONINE:CARBOXYL METHYLTRANSFERASE FAMILY PROTEIN"/>
    <property type="match status" value="1"/>
</dbReference>
<evidence type="ECO:0000313" key="2">
    <source>
        <dbReference type="EMBL" id="TVU09499.1"/>
    </source>
</evidence>
<protein>
    <recommendedName>
        <fullName evidence="4">Jasmonate O-methyltransferase</fullName>
    </recommendedName>
</protein>
<dbReference type="Pfam" id="PF03492">
    <property type="entry name" value="Methyltransf_7"/>
    <property type="match status" value="1"/>
</dbReference>
<dbReference type="Gramene" id="TVU09499">
    <property type="protein sequence ID" value="TVU09499"/>
    <property type="gene ID" value="EJB05_42975"/>
</dbReference>
<proteinExistence type="inferred from homology"/>
<dbReference type="EMBL" id="RWGY01000039">
    <property type="protein sequence ID" value="TVU09499.1"/>
    <property type="molecule type" value="Genomic_DNA"/>
</dbReference>
<evidence type="ECO:0000313" key="3">
    <source>
        <dbReference type="Proteomes" id="UP000324897"/>
    </source>
</evidence>
<feature type="non-terminal residue" evidence="2">
    <location>
        <position position="1"/>
    </location>
</feature>
<evidence type="ECO:0008006" key="4">
    <source>
        <dbReference type="Google" id="ProtNLM"/>
    </source>
</evidence>
<accession>A0A5J9TDS6</accession>
<comment type="caution">
    <text evidence="2">The sequence shown here is derived from an EMBL/GenBank/DDBJ whole genome shotgun (WGS) entry which is preliminary data.</text>
</comment>
<evidence type="ECO:0000256" key="1">
    <source>
        <dbReference type="ARBA" id="ARBA00008908"/>
    </source>
</evidence>
<dbReference type="InterPro" id="IPR029063">
    <property type="entry name" value="SAM-dependent_MTases_sf"/>
</dbReference>
<dbReference type="AlphaFoldDB" id="A0A5J9TDS6"/>
<dbReference type="OrthoDB" id="1523883at2759"/>
<sequence>MPAVVKSTAKMLFTCFVHSADGMVGDISLDLDAASFTHSWCFLSSFVFRGEMVTSAVEANVAQQEDVKNVLCMEGGHGETSYINNSQVQSRNLQMVVHVLKETLDRIRFPPRPEKLMTAADLGCSCGQNTVFVADVIVQHMTQLYVSRGHAAPEFCFYFSDLRSNDFNTLFHLLPDRSKSAAAGAGYFGAGVPGSFHERLFPERLDSVSD</sequence>
<dbReference type="InterPro" id="IPR005299">
    <property type="entry name" value="MeTrfase_7"/>
</dbReference>
<gene>
    <name evidence="2" type="ORF">EJB05_42975</name>
</gene>
<dbReference type="SUPFAM" id="SSF53335">
    <property type="entry name" value="S-adenosyl-L-methionine-dependent methyltransferases"/>
    <property type="match status" value="1"/>
</dbReference>
<keyword evidence="3" id="KW-1185">Reference proteome</keyword>